<dbReference type="PANTHER" id="PTHR41394">
    <property type="entry name" value="MAGNESIUM TRANSPORTER MGTE"/>
    <property type="match status" value="1"/>
</dbReference>
<dbReference type="SUPFAM" id="SSF161093">
    <property type="entry name" value="MgtE membrane domain-like"/>
    <property type="match status" value="1"/>
</dbReference>
<evidence type="ECO:0000313" key="12">
    <source>
        <dbReference type="Proteomes" id="UP001500390"/>
    </source>
</evidence>
<dbReference type="EMBL" id="BAABFX010000009">
    <property type="protein sequence ID" value="GAA4387686.1"/>
    <property type="molecule type" value="Genomic_DNA"/>
</dbReference>
<feature type="transmembrane region" description="Helical" evidence="9">
    <location>
        <begin position="299"/>
        <end position="319"/>
    </location>
</feature>
<sequence>MARDDLSALSTVVSGLSTRAVIDLVERLSTRQRAVVYRLLPKQQALDVFEALQPSLQGELVQGVQDSEVVALFADLDPDDRMWLIDELPATVAQRLLQGLPDDERRLTAAILGYPHESIGRRMSPEYVVTHPQDSVGPTLAAVRQRVADAETVYTLPVVDEERRVIGVVSLRDLLGGADDDVVGSLMAPEREDSEDLARQGGVEPLQRPYLSTPITSIVRSRVVWLFVLAVGASLTVQVLSVFEDTLEEVTVLALFVPLLIGTGGNTGNQAATTVTRALALGDVRPADLLAVLLRELRVGVLLGVLLGALGFALTSVFYDVQVATVIGLTLVAVCTLAATNGGVMPLAARAIKVDPAVFSNPFITTFVDASGLIIYLLIARAVLGL</sequence>
<keyword evidence="6 9" id="KW-1133">Transmembrane helix</keyword>
<dbReference type="SMART" id="SM00924">
    <property type="entry name" value="MgtE_N"/>
    <property type="match status" value="1"/>
</dbReference>
<feature type="transmembrane region" description="Helical" evidence="9">
    <location>
        <begin position="364"/>
        <end position="384"/>
    </location>
</feature>
<feature type="transmembrane region" description="Helical" evidence="9">
    <location>
        <begin position="326"/>
        <end position="344"/>
    </location>
</feature>
<accession>A0ABP8JA92</accession>
<keyword evidence="12" id="KW-1185">Reference proteome</keyword>
<dbReference type="PROSITE" id="PS51371">
    <property type="entry name" value="CBS"/>
    <property type="match status" value="1"/>
</dbReference>
<dbReference type="Gene3D" id="3.10.580.10">
    <property type="entry name" value="CBS-domain"/>
    <property type="match status" value="1"/>
</dbReference>
<keyword evidence="7 9" id="KW-0472">Membrane</keyword>
<dbReference type="Gene3D" id="1.25.60.10">
    <property type="entry name" value="MgtE N-terminal domain-like"/>
    <property type="match status" value="1"/>
</dbReference>
<evidence type="ECO:0000256" key="5">
    <source>
        <dbReference type="ARBA" id="ARBA00022842"/>
    </source>
</evidence>
<dbReference type="Pfam" id="PF03448">
    <property type="entry name" value="MgtE_N"/>
    <property type="match status" value="1"/>
</dbReference>
<evidence type="ECO:0000256" key="8">
    <source>
        <dbReference type="PROSITE-ProRule" id="PRU00703"/>
    </source>
</evidence>
<dbReference type="InterPro" id="IPR046342">
    <property type="entry name" value="CBS_dom_sf"/>
</dbReference>
<reference evidence="12" key="1">
    <citation type="journal article" date="2019" name="Int. J. Syst. Evol. Microbiol.">
        <title>The Global Catalogue of Microorganisms (GCM) 10K type strain sequencing project: providing services to taxonomists for standard genome sequencing and annotation.</title>
        <authorList>
            <consortium name="The Broad Institute Genomics Platform"/>
            <consortium name="The Broad Institute Genome Sequencing Center for Infectious Disease"/>
            <person name="Wu L."/>
            <person name="Ma J."/>
        </authorList>
    </citation>
    <scope>NUCLEOTIDE SEQUENCE [LARGE SCALE GENOMIC DNA]</scope>
    <source>
        <strain evidence="12">JCM 17738</strain>
    </source>
</reference>
<dbReference type="InterPro" id="IPR006668">
    <property type="entry name" value="Mg_transptr_MgtE_intracell_dom"/>
</dbReference>
<dbReference type="Pfam" id="PF01769">
    <property type="entry name" value="MgtE"/>
    <property type="match status" value="1"/>
</dbReference>
<dbReference type="Gene3D" id="1.10.357.20">
    <property type="entry name" value="SLC41 divalent cation transporters, integral membrane domain"/>
    <property type="match status" value="1"/>
</dbReference>
<evidence type="ECO:0000256" key="6">
    <source>
        <dbReference type="ARBA" id="ARBA00022989"/>
    </source>
</evidence>
<feature type="domain" description="CBS" evidence="10">
    <location>
        <begin position="123"/>
        <end position="186"/>
    </location>
</feature>
<evidence type="ECO:0000259" key="10">
    <source>
        <dbReference type="PROSITE" id="PS51371"/>
    </source>
</evidence>
<keyword evidence="4 9" id="KW-0812">Transmembrane</keyword>
<comment type="similarity">
    <text evidence="2">Belongs to the SLC41A transporter family.</text>
</comment>
<dbReference type="Proteomes" id="UP001500390">
    <property type="component" value="Unassembled WGS sequence"/>
</dbReference>
<dbReference type="InterPro" id="IPR036739">
    <property type="entry name" value="SLC41_membr_dom_sf"/>
</dbReference>
<comment type="subcellular location">
    <subcellularLocation>
        <location evidence="1">Membrane</location>
        <topology evidence="1">Multi-pass membrane protein</topology>
    </subcellularLocation>
</comment>
<evidence type="ECO:0000256" key="9">
    <source>
        <dbReference type="SAM" id="Phobius"/>
    </source>
</evidence>
<dbReference type="InterPro" id="IPR038076">
    <property type="entry name" value="MgtE_N_sf"/>
</dbReference>
<keyword evidence="5" id="KW-0460">Magnesium</keyword>
<evidence type="ECO:0000256" key="7">
    <source>
        <dbReference type="ARBA" id="ARBA00023136"/>
    </source>
</evidence>
<evidence type="ECO:0000256" key="1">
    <source>
        <dbReference type="ARBA" id="ARBA00004141"/>
    </source>
</evidence>
<name>A0ABP8JA92_9MICO</name>
<dbReference type="Pfam" id="PF00571">
    <property type="entry name" value="CBS"/>
    <property type="match status" value="1"/>
</dbReference>
<keyword evidence="3" id="KW-0813">Transport</keyword>
<protein>
    <submittedName>
        <fullName evidence="11">Magnesium transporter</fullName>
    </submittedName>
</protein>
<dbReference type="PANTHER" id="PTHR41394:SF8">
    <property type="entry name" value="MAGNESIUM TRANSPORTER MGTE"/>
    <property type="match status" value="1"/>
</dbReference>
<evidence type="ECO:0000313" key="11">
    <source>
        <dbReference type="EMBL" id="GAA4387686.1"/>
    </source>
</evidence>
<feature type="transmembrane region" description="Helical" evidence="9">
    <location>
        <begin position="223"/>
        <end position="243"/>
    </location>
</feature>
<evidence type="ECO:0000256" key="4">
    <source>
        <dbReference type="ARBA" id="ARBA00022692"/>
    </source>
</evidence>
<keyword evidence="8" id="KW-0129">CBS domain</keyword>
<dbReference type="RefSeq" id="WP_246196739.1">
    <property type="nucleotide sequence ID" value="NZ_BAABFX010000009.1"/>
</dbReference>
<dbReference type="InterPro" id="IPR006667">
    <property type="entry name" value="SLC41_membr_dom"/>
</dbReference>
<gene>
    <name evidence="11" type="primary">mgtE</name>
    <name evidence="11" type="ORF">GCM10023153_02260</name>
</gene>
<proteinExistence type="inferred from homology"/>
<dbReference type="SUPFAM" id="SSF54631">
    <property type="entry name" value="CBS-domain pair"/>
    <property type="match status" value="1"/>
</dbReference>
<evidence type="ECO:0000256" key="2">
    <source>
        <dbReference type="ARBA" id="ARBA00009749"/>
    </source>
</evidence>
<comment type="caution">
    <text evidence="11">The sequence shown here is derived from an EMBL/GenBank/DDBJ whole genome shotgun (WGS) entry which is preliminary data.</text>
</comment>
<organism evidence="11 12">
    <name type="scientific">Ornithinibacter aureus</name>
    <dbReference type="NCBI Taxonomy" id="622664"/>
    <lineage>
        <taxon>Bacteria</taxon>
        <taxon>Bacillati</taxon>
        <taxon>Actinomycetota</taxon>
        <taxon>Actinomycetes</taxon>
        <taxon>Micrococcales</taxon>
        <taxon>Intrasporangiaceae</taxon>
        <taxon>Ornithinibacter</taxon>
    </lineage>
</organism>
<dbReference type="InterPro" id="IPR000644">
    <property type="entry name" value="CBS_dom"/>
</dbReference>
<dbReference type="SUPFAM" id="SSF158791">
    <property type="entry name" value="MgtE N-terminal domain-like"/>
    <property type="match status" value="1"/>
</dbReference>
<evidence type="ECO:0000256" key="3">
    <source>
        <dbReference type="ARBA" id="ARBA00022448"/>
    </source>
</evidence>